<organism evidence="2 3">
    <name type="scientific">Angustibacter aerolatus</name>
    <dbReference type="NCBI Taxonomy" id="1162965"/>
    <lineage>
        <taxon>Bacteria</taxon>
        <taxon>Bacillati</taxon>
        <taxon>Actinomycetota</taxon>
        <taxon>Actinomycetes</taxon>
        <taxon>Kineosporiales</taxon>
        <taxon>Kineosporiaceae</taxon>
    </lineage>
</organism>
<dbReference type="EMBL" id="BSUZ01000001">
    <property type="protein sequence ID" value="GMA88146.1"/>
    <property type="molecule type" value="Genomic_DNA"/>
</dbReference>
<keyword evidence="3" id="KW-1185">Reference proteome</keyword>
<dbReference type="Proteomes" id="UP001157017">
    <property type="component" value="Unassembled WGS sequence"/>
</dbReference>
<sequence length="72" mass="7966">MRSWEDQHHDEGRILQTDAAPATDQVDDVTAVEAAEPVDPADAMEAWAQVAHDEPGRDGEAVQRRDHHQGAR</sequence>
<evidence type="ECO:0000256" key="1">
    <source>
        <dbReference type="SAM" id="MobiDB-lite"/>
    </source>
</evidence>
<gene>
    <name evidence="2" type="ORF">GCM10025868_33960</name>
</gene>
<accession>A0ABQ6JN90</accession>
<feature type="region of interest" description="Disordered" evidence="1">
    <location>
        <begin position="50"/>
        <end position="72"/>
    </location>
</feature>
<feature type="region of interest" description="Disordered" evidence="1">
    <location>
        <begin position="1"/>
        <end position="23"/>
    </location>
</feature>
<name>A0ABQ6JN90_9ACTN</name>
<evidence type="ECO:0000313" key="2">
    <source>
        <dbReference type="EMBL" id="GMA88146.1"/>
    </source>
</evidence>
<feature type="compositionally biased region" description="Basic and acidic residues" evidence="1">
    <location>
        <begin position="1"/>
        <end position="13"/>
    </location>
</feature>
<proteinExistence type="predicted"/>
<reference evidence="3" key="1">
    <citation type="journal article" date="2019" name="Int. J. Syst. Evol. Microbiol.">
        <title>The Global Catalogue of Microorganisms (GCM) 10K type strain sequencing project: providing services to taxonomists for standard genome sequencing and annotation.</title>
        <authorList>
            <consortium name="The Broad Institute Genomics Platform"/>
            <consortium name="The Broad Institute Genome Sequencing Center for Infectious Disease"/>
            <person name="Wu L."/>
            <person name="Ma J."/>
        </authorList>
    </citation>
    <scope>NUCLEOTIDE SEQUENCE [LARGE SCALE GENOMIC DNA]</scope>
    <source>
        <strain evidence="3">NBRC 108730</strain>
    </source>
</reference>
<evidence type="ECO:0000313" key="3">
    <source>
        <dbReference type="Proteomes" id="UP001157017"/>
    </source>
</evidence>
<feature type="compositionally biased region" description="Basic and acidic residues" evidence="1">
    <location>
        <begin position="51"/>
        <end position="64"/>
    </location>
</feature>
<comment type="caution">
    <text evidence="2">The sequence shown here is derived from an EMBL/GenBank/DDBJ whole genome shotgun (WGS) entry which is preliminary data.</text>
</comment>
<protein>
    <submittedName>
        <fullName evidence="2">Uncharacterized protein</fullName>
    </submittedName>
</protein>